<protein>
    <submittedName>
        <fullName evidence="1">Uncharacterized protein</fullName>
    </submittedName>
</protein>
<proteinExistence type="predicted"/>
<dbReference type="AlphaFoldDB" id="A0A1M7UMH7"/>
<evidence type="ECO:0000313" key="1">
    <source>
        <dbReference type="EMBL" id="SHN84097.1"/>
    </source>
</evidence>
<keyword evidence="2" id="KW-1185">Reference proteome</keyword>
<name>A0A1M7UMH7_9BRAD</name>
<evidence type="ECO:0000313" key="2">
    <source>
        <dbReference type="Proteomes" id="UP000184096"/>
    </source>
</evidence>
<accession>A0A1M7UMH7</accession>
<gene>
    <name evidence="1" type="ORF">SAMN05444170_5778</name>
</gene>
<sequence>MRIMRVTLPGGPTGVPKQITLSSFGHPNEYLRPSLLLDGIPIVARGTTDSAALSSAEHWPLA</sequence>
<reference evidence="2" key="1">
    <citation type="submission" date="2016-11" db="EMBL/GenBank/DDBJ databases">
        <authorList>
            <person name="Varghese N."/>
            <person name="Submissions S."/>
        </authorList>
    </citation>
    <scope>NUCLEOTIDE SEQUENCE [LARGE SCALE GENOMIC DNA]</scope>
    <source>
        <strain evidence="2">GAS401</strain>
    </source>
</reference>
<dbReference type="Proteomes" id="UP000184096">
    <property type="component" value="Chromosome I"/>
</dbReference>
<organism evidence="1 2">
    <name type="scientific">Bradyrhizobium erythrophlei</name>
    <dbReference type="NCBI Taxonomy" id="1437360"/>
    <lineage>
        <taxon>Bacteria</taxon>
        <taxon>Pseudomonadati</taxon>
        <taxon>Pseudomonadota</taxon>
        <taxon>Alphaproteobacteria</taxon>
        <taxon>Hyphomicrobiales</taxon>
        <taxon>Nitrobacteraceae</taxon>
        <taxon>Bradyrhizobium</taxon>
    </lineage>
</organism>
<dbReference type="EMBL" id="LT670849">
    <property type="protein sequence ID" value="SHN84097.1"/>
    <property type="molecule type" value="Genomic_DNA"/>
</dbReference>